<dbReference type="PANTHER" id="PTHR32059">
    <property type="entry name" value="RAB11-BINDING PROTEIN RELCH"/>
    <property type="match status" value="1"/>
</dbReference>
<evidence type="ECO:0000256" key="2">
    <source>
        <dbReference type="SAM" id="MobiDB-lite"/>
    </source>
</evidence>
<reference evidence="4" key="1">
    <citation type="submission" date="2016-06" db="EMBL/GenBank/DDBJ databases">
        <title>Parallel loss of symbiosis genes in relatives of nitrogen-fixing non-legume Parasponia.</title>
        <authorList>
            <person name="Van Velzen R."/>
            <person name="Holmer R."/>
            <person name="Bu F."/>
            <person name="Rutten L."/>
            <person name="Van Zeijl A."/>
            <person name="Liu W."/>
            <person name="Santuari L."/>
            <person name="Cao Q."/>
            <person name="Sharma T."/>
            <person name="Shen D."/>
            <person name="Roswanjaya Y."/>
            <person name="Wardhani T."/>
            <person name="Kalhor M.S."/>
            <person name="Jansen J."/>
            <person name="Van den Hoogen J."/>
            <person name="Gungor B."/>
            <person name="Hartog M."/>
            <person name="Hontelez J."/>
            <person name="Verver J."/>
            <person name="Yang W.-C."/>
            <person name="Schijlen E."/>
            <person name="Repin R."/>
            <person name="Schilthuizen M."/>
            <person name="Schranz E."/>
            <person name="Heidstra R."/>
            <person name="Miyata K."/>
            <person name="Fedorova E."/>
            <person name="Kohlen W."/>
            <person name="Bisseling T."/>
            <person name="Smit S."/>
            <person name="Geurts R."/>
        </authorList>
    </citation>
    <scope>NUCLEOTIDE SEQUENCE [LARGE SCALE GENOMIC DNA]</scope>
    <source>
        <strain evidence="4">cv. WU1-14</strain>
    </source>
</reference>
<keyword evidence="1" id="KW-0175">Coiled coil</keyword>
<feature type="compositionally biased region" description="Low complexity" evidence="2">
    <location>
        <begin position="408"/>
        <end position="436"/>
    </location>
</feature>
<feature type="region of interest" description="Disordered" evidence="2">
    <location>
        <begin position="371"/>
        <end position="469"/>
    </location>
</feature>
<dbReference type="SMART" id="SM00667">
    <property type="entry name" value="LisH"/>
    <property type="match status" value="2"/>
</dbReference>
<keyword evidence="4" id="KW-1185">Reference proteome</keyword>
<dbReference type="PROSITE" id="PS50896">
    <property type="entry name" value="LISH"/>
    <property type="match status" value="2"/>
</dbReference>
<proteinExistence type="predicted"/>
<evidence type="ECO:0000313" key="4">
    <source>
        <dbReference type="Proteomes" id="UP000237105"/>
    </source>
</evidence>
<dbReference type="GO" id="GO:0055037">
    <property type="term" value="C:recycling endosome"/>
    <property type="evidence" value="ECO:0007669"/>
    <property type="project" value="TreeGrafter"/>
</dbReference>
<organism evidence="3 4">
    <name type="scientific">Parasponia andersonii</name>
    <name type="common">Sponia andersonii</name>
    <dbReference type="NCBI Taxonomy" id="3476"/>
    <lineage>
        <taxon>Eukaryota</taxon>
        <taxon>Viridiplantae</taxon>
        <taxon>Streptophyta</taxon>
        <taxon>Embryophyta</taxon>
        <taxon>Tracheophyta</taxon>
        <taxon>Spermatophyta</taxon>
        <taxon>Magnoliopsida</taxon>
        <taxon>eudicotyledons</taxon>
        <taxon>Gunneridae</taxon>
        <taxon>Pentapetalae</taxon>
        <taxon>rosids</taxon>
        <taxon>fabids</taxon>
        <taxon>Rosales</taxon>
        <taxon>Cannabaceae</taxon>
        <taxon>Parasponia</taxon>
    </lineage>
</organism>
<dbReference type="GO" id="GO:0032367">
    <property type="term" value="P:intracellular cholesterol transport"/>
    <property type="evidence" value="ECO:0007669"/>
    <property type="project" value="InterPro"/>
</dbReference>
<sequence>MDVERSSLCNCVVNFLLEENYVLTAFELLHELLDDGRDDQAIRLKEFFSNPSHFPPDQISRFNSLRVADPQSLLEEKEALEEKLAISKYELRLAQEDISKIKTELQKKNEFSKTDLNGANVDVSVNHGPEFLRQKRDAPPSDLGPLKDNERQDLNCAVKEYLLIAGYRLTAMTFYEEVADQNLDIWQNTPACVPDALRHYYYEYLSSTTEAAEEKVAMIREKDSLKKENERLNHEKACLLKNKDLADGQISALTKALEAVQKDLKDKENVVQNLKQSLEHQRKDLNDCRAEITALKMQIEGFRSGRNLSATDVDHTQSESLERYKEEIKSLQMEIESLKSRNPYASDSVVSISSGRETTYASEKIVEIHEDKNVIPNPADAAPRVADGEDAQSQITQNSEDCKDKSAELSLGLLENPSSENSSLENSESVSKLNSEQMSDDSSLLPKSDNLNSEAASEKMASSLFSMRH</sequence>
<name>A0A2P5DW33_PARAD</name>
<comment type="caution">
    <text evidence="3">The sequence shown here is derived from an EMBL/GenBank/DDBJ whole genome shotgun (WGS) entry which is preliminary data.</text>
</comment>
<evidence type="ECO:0000256" key="1">
    <source>
        <dbReference type="SAM" id="Coils"/>
    </source>
</evidence>
<dbReference type="OrthoDB" id="1695393at2759"/>
<dbReference type="InterPro" id="IPR006594">
    <property type="entry name" value="LisH"/>
</dbReference>
<dbReference type="InterPro" id="IPR040362">
    <property type="entry name" value="RELCH"/>
</dbReference>
<dbReference type="PANTHER" id="PTHR32059:SF0">
    <property type="entry name" value="RAB11-BINDING PROTEIN RELCH"/>
    <property type="match status" value="1"/>
</dbReference>
<dbReference type="STRING" id="3476.A0A2P5DW33"/>
<feature type="region of interest" description="Disordered" evidence="2">
    <location>
        <begin position="130"/>
        <end position="149"/>
    </location>
</feature>
<feature type="coiled-coil region" evidence="1">
    <location>
        <begin position="215"/>
        <end position="341"/>
    </location>
</feature>
<evidence type="ECO:0000313" key="3">
    <source>
        <dbReference type="EMBL" id="PON77507.1"/>
    </source>
</evidence>
<protein>
    <submittedName>
        <fullName evidence="3">LIS1 motif containing protein</fullName>
    </submittedName>
</protein>
<gene>
    <name evidence="3" type="ORF">PanWU01x14_026680</name>
</gene>
<accession>A0A2P5DW33</accession>
<dbReference type="Proteomes" id="UP000237105">
    <property type="component" value="Unassembled WGS sequence"/>
</dbReference>
<dbReference type="GO" id="GO:0005802">
    <property type="term" value="C:trans-Golgi network"/>
    <property type="evidence" value="ECO:0007669"/>
    <property type="project" value="InterPro"/>
</dbReference>
<dbReference type="EMBL" id="JXTB01000013">
    <property type="protein sequence ID" value="PON77507.1"/>
    <property type="molecule type" value="Genomic_DNA"/>
</dbReference>
<dbReference type="AlphaFoldDB" id="A0A2P5DW33"/>